<dbReference type="EMBL" id="JACHFZ010000001">
    <property type="protein sequence ID" value="MBB5290685.1"/>
    <property type="molecule type" value="Genomic_DNA"/>
</dbReference>
<dbReference type="InterPro" id="IPR010963">
    <property type="entry name" value="PHA_synth_I"/>
</dbReference>
<comment type="subcellular location">
    <subcellularLocation>
        <location evidence="1">Cytoplasm</location>
    </subcellularLocation>
</comment>
<dbReference type="PANTHER" id="PTHR36837">
    <property type="entry name" value="POLY(3-HYDROXYALKANOATE) POLYMERASE SUBUNIT PHAC"/>
    <property type="match status" value="1"/>
</dbReference>
<feature type="region of interest" description="Disordered" evidence="5">
    <location>
        <begin position="570"/>
        <end position="598"/>
    </location>
</feature>
<keyword evidence="3 8" id="KW-0808">Transferase</keyword>
<evidence type="ECO:0000313" key="8">
    <source>
        <dbReference type="EMBL" id="MBB5290685.1"/>
    </source>
</evidence>
<dbReference type="Proteomes" id="UP000566663">
    <property type="component" value="Unassembled WGS sequence"/>
</dbReference>
<evidence type="ECO:0000256" key="1">
    <source>
        <dbReference type="ARBA" id="ARBA00004496"/>
    </source>
</evidence>
<dbReference type="PANTHER" id="PTHR36837:SF5">
    <property type="entry name" value="POLY-3-HYDROXYBUTYRATE SYNTHASE"/>
    <property type="match status" value="1"/>
</dbReference>
<dbReference type="InterPro" id="IPR051321">
    <property type="entry name" value="PHA/PHB_synthase"/>
</dbReference>
<dbReference type="GO" id="GO:0042619">
    <property type="term" value="P:poly-hydroxybutyrate biosynthetic process"/>
    <property type="evidence" value="ECO:0007669"/>
    <property type="project" value="InterPro"/>
</dbReference>
<dbReference type="GO" id="GO:0005737">
    <property type="term" value="C:cytoplasm"/>
    <property type="evidence" value="ECO:0007669"/>
    <property type="project" value="UniProtKB-SubCell"/>
</dbReference>
<feature type="domain" description="AB hydrolase-1" evidence="6">
    <location>
        <begin position="279"/>
        <end position="523"/>
    </location>
</feature>
<dbReference type="InterPro" id="IPR010941">
    <property type="entry name" value="PhaC_N"/>
</dbReference>
<keyword evidence="9" id="KW-1185">Reference proteome</keyword>
<dbReference type="InterPro" id="IPR029058">
    <property type="entry name" value="AB_hydrolase_fold"/>
</dbReference>
<organism evidence="8 9">
    <name type="scientific">Brevundimonas basaltis</name>
    <dbReference type="NCBI Taxonomy" id="472166"/>
    <lineage>
        <taxon>Bacteria</taxon>
        <taxon>Pseudomonadati</taxon>
        <taxon>Pseudomonadota</taxon>
        <taxon>Alphaproteobacteria</taxon>
        <taxon>Caulobacterales</taxon>
        <taxon>Caulobacteraceae</taxon>
        <taxon>Brevundimonas</taxon>
    </lineage>
</organism>
<keyword evidence="4 8" id="KW-0012">Acyltransferase</keyword>
<name>A0A7W8MFA0_9CAUL</name>
<dbReference type="AlphaFoldDB" id="A0A7W8MFA0"/>
<accession>A0A7W8MFA0</accession>
<dbReference type="InterPro" id="IPR000073">
    <property type="entry name" value="AB_hydrolase_1"/>
</dbReference>
<dbReference type="Pfam" id="PF07167">
    <property type="entry name" value="PhaC_N"/>
    <property type="match status" value="1"/>
</dbReference>
<keyword evidence="2" id="KW-0963">Cytoplasm</keyword>
<evidence type="ECO:0000256" key="3">
    <source>
        <dbReference type="ARBA" id="ARBA00022679"/>
    </source>
</evidence>
<evidence type="ECO:0000259" key="6">
    <source>
        <dbReference type="Pfam" id="PF00561"/>
    </source>
</evidence>
<comment type="caution">
    <text evidence="8">The sequence shown here is derived from an EMBL/GenBank/DDBJ whole genome shotgun (WGS) entry which is preliminary data.</text>
</comment>
<gene>
    <name evidence="8" type="ORF">HNQ67_000181</name>
</gene>
<dbReference type="GO" id="GO:0016746">
    <property type="term" value="F:acyltransferase activity"/>
    <property type="evidence" value="ECO:0007669"/>
    <property type="project" value="UniProtKB-KW"/>
</dbReference>
<dbReference type="SUPFAM" id="SSF53474">
    <property type="entry name" value="alpha/beta-Hydrolases"/>
    <property type="match status" value="1"/>
</dbReference>
<dbReference type="NCBIfam" id="TIGR01838">
    <property type="entry name" value="PHA_synth_I"/>
    <property type="match status" value="1"/>
</dbReference>
<dbReference type="RefSeq" id="WP_183251475.1">
    <property type="nucleotide sequence ID" value="NZ_BAAAFF010000003.1"/>
</dbReference>
<evidence type="ECO:0000256" key="5">
    <source>
        <dbReference type="SAM" id="MobiDB-lite"/>
    </source>
</evidence>
<sequence>MSQKPAFPGTFVSPPDPSVVAETLTTLMHNAAAAVQTAMTQAATPQSLPYDPMTLTRAMIDFNTAVMMRPAALFEAQTKGWSDWTVLWRAMGQRVVGGEAAPVAAPAKGDRRFSDPAWTDEPVYDWLKQSYLLAARQLQDFVATAPVDDATRAQVDFASRQMINALAPTNFAHTNPQVARRTIESGGLSLMTGLSNLLEDVGKGQGLVTRRAPNDFELGVNIAATPGAVVFKNDLFELIQYAPTTDAVYRRPLLFVPPLVNKYYLFDLTPKASYLKWLVDQGHTVFVISWANPDESHADTGMDAYVKDGVVAALDAVKKATGEPDADLVSYCLGGTLSAMTLAYLTQTGQGDRIASATLIATLVDFGDMGEWSVFTGEDDLKAFERYLDDRGYVEAHDLTKLFATVRANDLIWSSVVNHYLLGDEARASDLLWWFDDGSRIPARMLKEYGRQVLKDNRLKDKGGVSIDGVALDLSAIKTPVMIVALKDDHVAAWRTTYAGRAFFGGPTRFLLGGSGHNAGMINPPAANKHGYWINDAAPADADQWLAGAEQKTGSWWPEWQGWLDAAAGDDKVKPRKPGSGKLKAGAAAPGDYVRVKH</sequence>
<protein>
    <submittedName>
        <fullName evidence="8">Polyhydroxyalkanoate synthase</fullName>
        <ecNumber evidence="8">2.3.1.-</ecNumber>
    </submittedName>
</protein>
<evidence type="ECO:0000259" key="7">
    <source>
        <dbReference type="Pfam" id="PF07167"/>
    </source>
</evidence>
<dbReference type="Pfam" id="PF00561">
    <property type="entry name" value="Abhydrolase_1"/>
    <property type="match status" value="1"/>
</dbReference>
<feature type="domain" description="Poly-beta-hydroxybutyrate polymerase N-terminal" evidence="7">
    <location>
        <begin position="110"/>
        <end position="278"/>
    </location>
</feature>
<dbReference type="Gene3D" id="3.40.50.1820">
    <property type="entry name" value="alpha/beta hydrolase"/>
    <property type="match status" value="1"/>
</dbReference>
<dbReference type="EC" id="2.3.1.-" evidence="8"/>
<evidence type="ECO:0000256" key="2">
    <source>
        <dbReference type="ARBA" id="ARBA00022490"/>
    </source>
</evidence>
<evidence type="ECO:0000313" key="9">
    <source>
        <dbReference type="Proteomes" id="UP000566663"/>
    </source>
</evidence>
<proteinExistence type="predicted"/>
<reference evidence="8 9" key="1">
    <citation type="submission" date="2020-08" db="EMBL/GenBank/DDBJ databases">
        <title>Genomic Encyclopedia of Type Strains, Phase IV (KMG-IV): sequencing the most valuable type-strain genomes for metagenomic binning, comparative biology and taxonomic classification.</title>
        <authorList>
            <person name="Goeker M."/>
        </authorList>
    </citation>
    <scope>NUCLEOTIDE SEQUENCE [LARGE SCALE GENOMIC DNA]</scope>
    <source>
        <strain evidence="8 9">DSM 25335</strain>
    </source>
</reference>
<evidence type="ECO:0000256" key="4">
    <source>
        <dbReference type="ARBA" id="ARBA00023315"/>
    </source>
</evidence>